<dbReference type="GeneID" id="98405153"/>
<dbReference type="SUPFAM" id="SSF47384">
    <property type="entry name" value="Homodimeric domain of signal transducing histidine kinase"/>
    <property type="match status" value="1"/>
</dbReference>
<dbReference type="EMBL" id="CP062804">
    <property type="protein sequence ID" value="QOT78977.1"/>
    <property type="molecule type" value="Genomic_DNA"/>
</dbReference>
<keyword evidence="3 6" id="KW-0597">Phosphoprotein</keyword>
<dbReference type="PROSITE" id="PS50109">
    <property type="entry name" value="HIS_KIN"/>
    <property type="match status" value="1"/>
</dbReference>
<dbReference type="InterPro" id="IPR005467">
    <property type="entry name" value="His_kinase_dom"/>
</dbReference>
<feature type="domain" description="Histidine kinase" evidence="8">
    <location>
        <begin position="233"/>
        <end position="446"/>
    </location>
</feature>
<dbReference type="PANTHER" id="PTHR43047">
    <property type="entry name" value="TWO-COMPONENT HISTIDINE PROTEIN KINASE"/>
    <property type="match status" value="1"/>
</dbReference>
<feature type="transmembrane region" description="Helical" evidence="7">
    <location>
        <begin position="140"/>
        <end position="158"/>
    </location>
</feature>
<feature type="domain" description="Response regulatory" evidence="9">
    <location>
        <begin position="466"/>
        <end position="581"/>
    </location>
</feature>
<evidence type="ECO:0000313" key="10">
    <source>
        <dbReference type="EMBL" id="QOT78977.1"/>
    </source>
</evidence>
<dbReference type="InterPro" id="IPR003594">
    <property type="entry name" value="HATPase_dom"/>
</dbReference>
<gene>
    <name evidence="10" type="ORF">F7R26_029795</name>
</gene>
<dbReference type="GO" id="GO:0005886">
    <property type="term" value="C:plasma membrane"/>
    <property type="evidence" value="ECO:0007669"/>
    <property type="project" value="TreeGrafter"/>
</dbReference>
<dbReference type="InterPro" id="IPR036097">
    <property type="entry name" value="HisK_dim/P_sf"/>
</dbReference>
<evidence type="ECO:0000256" key="7">
    <source>
        <dbReference type="SAM" id="Phobius"/>
    </source>
</evidence>
<dbReference type="CDD" id="cd00082">
    <property type="entry name" value="HisKA"/>
    <property type="match status" value="1"/>
</dbReference>
<name>A0A643FST1_9BURK</name>
<evidence type="ECO:0000256" key="6">
    <source>
        <dbReference type="PROSITE-ProRule" id="PRU00169"/>
    </source>
</evidence>
<dbReference type="InterPro" id="IPR004358">
    <property type="entry name" value="Sig_transdc_His_kin-like_C"/>
</dbReference>
<evidence type="ECO:0000313" key="11">
    <source>
        <dbReference type="Proteomes" id="UP000397656"/>
    </source>
</evidence>
<dbReference type="SMART" id="SM00387">
    <property type="entry name" value="HATPase_c"/>
    <property type="match status" value="1"/>
</dbReference>
<evidence type="ECO:0000256" key="4">
    <source>
        <dbReference type="ARBA" id="ARBA00022679"/>
    </source>
</evidence>
<dbReference type="GO" id="GO:0000155">
    <property type="term" value="F:phosphorelay sensor kinase activity"/>
    <property type="evidence" value="ECO:0007669"/>
    <property type="project" value="InterPro"/>
</dbReference>
<protein>
    <recommendedName>
        <fullName evidence="2">histidine kinase</fullName>
        <ecNumber evidence="2">2.7.13.3</ecNumber>
    </recommendedName>
</protein>
<evidence type="ECO:0000259" key="8">
    <source>
        <dbReference type="PROSITE" id="PS50109"/>
    </source>
</evidence>
<dbReference type="InterPro" id="IPR003661">
    <property type="entry name" value="HisK_dim/P_dom"/>
</dbReference>
<keyword evidence="7" id="KW-1133">Transmembrane helix</keyword>
<reference evidence="10 11" key="1">
    <citation type="submission" date="2020-10" db="EMBL/GenBank/DDBJ databases">
        <title>Complete genome sequence of Cupriavidus basilensis CCUG 49340T.</title>
        <authorList>
            <person name="Salva-Serra F."/>
            <person name="Donoso R.A."/>
            <person name="Cho K.H."/>
            <person name="Yoo J.A."/>
            <person name="Lee K."/>
            <person name="Yoon S.-H."/>
            <person name="Perez-Pantoja D."/>
            <person name="Moore E.R.B."/>
        </authorList>
    </citation>
    <scope>NUCLEOTIDE SEQUENCE [LARGE SCALE GENOMIC DNA]</scope>
    <source>
        <strain evidence="11">CCUG 49340</strain>
    </source>
</reference>
<feature type="modified residue" description="4-aspartylphosphate" evidence="6">
    <location>
        <position position="515"/>
    </location>
</feature>
<dbReference type="Pfam" id="PF02518">
    <property type="entry name" value="HATPase_c"/>
    <property type="match status" value="1"/>
</dbReference>
<feature type="transmembrane region" description="Helical" evidence="7">
    <location>
        <begin position="20"/>
        <end position="46"/>
    </location>
</feature>
<evidence type="ECO:0000256" key="5">
    <source>
        <dbReference type="ARBA" id="ARBA00022777"/>
    </source>
</evidence>
<feature type="transmembrane region" description="Helical" evidence="7">
    <location>
        <begin position="90"/>
        <end position="108"/>
    </location>
</feature>
<dbReference type="InterPro" id="IPR036890">
    <property type="entry name" value="HATPase_C_sf"/>
</dbReference>
<feature type="transmembrane region" description="Helical" evidence="7">
    <location>
        <begin position="114"/>
        <end position="133"/>
    </location>
</feature>
<dbReference type="GO" id="GO:0009927">
    <property type="term" value="F:histidine phosphotransfer kinase activity"/>
    <property type="evidence" value="ECO:0007669"/>
    <property type="project" value="TreeGrafter"/>
</dbReference>
<evidence type="ECO:0000256" key="1">
    <source>
        <dbReference type="ARBA" id="ARBA00000085"/>
    </source>
</evidence>
<dbReference type="PRINTS" id="PR00344">
    <property type="entry name" value="BCTRLSENSOR"/>
</dbReference>
<dbReference type="PROSITE" id="PS50110">
    <property type="entry name" value="RESPONSE_REGULATORY"/>
    <property type="match status" value="1"/>
</dbReference>
<feature type="transmembrane region" description="Helical" evidence="7">
    <location>
        <begin position="164"/>
        <end position="182"/>
    </location>
</feature>
<dbReference type="Proteomes" id="UP000397656">
    <property type="component" value="Chromosome 2"/>
</dbReference>
<dbReference type="SMART" id="SM00448">
    <property type="entry name" value="REC"/>
    <property type="match status" value="1"/>
</dbReference>
<dbReference type="Gene3D" id="3.40.50.2300">
    <property type="match status" value="1"/>
</dbReference>
<dbReference type="AlphaFoldDB" id="A0A643FST1"/>
<accession>A0A643FST1</accession>
<organism evidence="10 11">
    <name type="scientific">Cupriavidus basilensis</name>
    <dbReference type="NCBI Taxonomy" id="68895"/>
    <lineage>
        <taxon>Bacteria</taxon>
        <taxon>Pseudomonadati</taxon>
        <taxon>Pseudomonadota</taxon>
        <taxon>Betaproteobacteria</taxon>
        <taxon>Burkholderiales</taxon>
        <taxon>Burkholderiaceae</taxon>
        <taxon>Cupriavidus</taxon>
    </lineage>
</organism>
<sequence length="603" mass="65693">MASLLPRFDEPRLLAAQMELIDQSFGIAMLGCALAAFILALGLVLGGGHPGALPWALTMGLACATGHFGRRLMPERTTEAHAGRYARSMTLLLTLIGALWGLAAWLYMDVRTPATVICILSLIAGMSAAALAVFSACLPVAVGFFIPAIVPVWAVFIATGDVAYLPMFLGAPLYLMVLMIFARNYARVARHGIALRFANVELISQLREQTARAEYAQREAEEANRAKSVFLASASHDLRQPLHALGLFVVTLSRSDLTNKQRQLLTHIEAASGAAREMLNTLLDFSKVDAGVITARPRAFRLQPLLYKLENEFAPQADARGLFYRTRDTTATVFADPTLVELILRNLIANAIRYTAQGGVLVACRRRGERTMIEVWDTGVGIPLTQHRAIFKEFHQLGNPERDQRKGLGLGLAIVEGLARTISTRILLNSRPGRGSVFRFALPLTEDRAETQPAGLHHKPSLKGLRVLVIDDDQEIRVAMAALLESWQAVCLAVESEDDALAALGAFQPDLLLADYRLRGERTGQEAMMAIRERLGQMIPTVIITGDTAPDRLRSVHAGGAALLHKPVVAHQLHTAMTALLRNAGWRQDIPRGAADRATPSEG</sequence>
<dbReference type="Gene3D" id="1.10.287.130">
    <property type="match status" value="1"/>
</dbReference>
<dbReference type="Pfam" id="PF00072">
    <property type="entry name" value="Response_reg"/>
    <property type="match status" value="1"/>
</dbReference>
<dbReference type="PANTHER" id="PTHR43047:SF9">
    <property type="entry name" value="HISTIDINE KINASE"/>
    <property type="match status" value="1"/>
</dbReference>
<keyword evidence="4" id="KW-0808">Transferase</keyword>
<dbReference type="SMART" id="SM00388">
    <property type="entry name" value="HisKA"/>
    <property type="match status" value="1"/>
</dbReference>
<dbReference type="InterPro" id="IPR011006">
    <property type="entry name" value="CheY-like_superfamily"/>
</dbReference>
<dbReference type="RefSeq" id="WP_150989503.1">
    <property type="nucleotide sequence ID" value="NZ_CP062804.1"/>
</dbReference>
<comment type="catalytic activity">
    <reaction evidence="1">
        <text>ATP + protein L-histidine = ADP + protein N-phospho-L-histidine.</text>
        <dbReference type="EC" id="2.7.13.3"/>
    </reaction>
</comment>
<dbReference type="InterPro" id="IPR001789">
    <property type="entry name" value="Sig_transdc_resp-reg_receiver"/>
</dbReference>
<proteinExistence type="predicted"/>
<dbReference type="FunFam" id="3.30.565.10:FF:000049">
    <property type="entry name" value="Two-component sensor histidine kinase"/>
    <property type="match status" value="1"/>
</dbReference>
<dbReference type="Gene3D" id="3.30.565.10">
    <property type="entry name" value="Histidine kinase-like ATPase, C-terminal domain"/>
    <property type="match status" value="1"/>
</dbReference>
<keyword evidence="7" id="KW-0472">Membrane</keyword>
<evidence type="ECO:0000256" key="3">
    <source>
        <dbReference type="ARBA" id="ARBA00022553"/>
    </source>
</evidence>
<dbReference type="EC" id="2.7.13.3" evidence="2"/>
<dbReference type="Pfam" id="PF00512">
    <property type="entry name" value="HisKA"/>
    <property type="match status" value="1"/>
</dbReference>
<feature type="transmembrane region" description="Helical" evidence="7">
    <location>
        <begin position="52"/>
        <end position="69"/>
    </location>
</feature>
<evidence type="ECO:0000259" key="9">
    <source>
        <dbReference type="PROSITE" id="PS50110"/>
    </source>
</evidence>
<dbReference type="SUPFAM" id="SSF55874">
    <property type="entry name" value="ATPase domain of HSP90 chaperone/DNA topoisomerase II/histidine kinase"/>
    <property type="match status" value="1"/>
</dbReference>
<keyword evidence="5" id="KW-0418">Kinase</keyword>
<dbReference type="CDD" id="cd00156">
    <property type="entry name" value="REC"/>
    <property type="match status" value="1"/>
</dbReference>
<keyword evidence="7" id="KW-0812">Transmembrane</keyword>
<evidence type="ECO:0000256" key="2">
    <source>
        <dbReference type="ARBA" id="ARBA00012438"/>
    </source>
</evidence>
<dbReference type="SUPFAM" id="SSF52172">
    <property type="entry name" value="CheY-like"/>
    <property type="match status" value="1"/>
</dbReference>